<evidence type="ECO:0000313" key="2">
    <source>
        <dbReference type="EMBL" id="KAG2185932.1"/>
    </source>
</evidence>
<feature type="transmembrane region" description="Helical" evidence="1">
    <location>
        <begin position="330"/>
        <end position="352"/>
    </location>
</feature>
<keyword evidence="1" id="KW-1133">Transmembrane helix</keyword>
<reference evidence="2" key="1">
    <citation type="submission" date="2020-12" db="EMBL/GenBank/DDBJ databases">
        <title>Metabolic potential, ecology and presence of endohyphal bacteria is reflected in genomic diversity of Mucoromycotina.</title>
        <authorList>
            <person name="Muszewska A."/>
            <person name="Okrasinska A."/>
            <person name="Steczkiewicz K."/>
            <person name="Drgas O."/>
            <person name="Orlowska M."/>
            <person name="Perlinska-Lenart U."/>
            <person name="Aleksandrzak-Piekarczyk T."/>
            <person name="Szatraj K."/>
            <person name="Zielenkiewicz U."/>
            <person name="Pilsyk S."/>
            <person name="Malc E."/>
            <person name="Mieczkowski P."/>
            <person name="Kruszewska J.S."/>
            <person name="Biernat P."/>
            <person name="Pawlowska J."/>
        </authorList>
    </citation>
    <scope>NUCLEOTIDE SEQUENCE</scope>
    <source>
        <strain evidence="2">WA0000067209</strain>
    </source>
</reference>
<feature type="transmembrane region" description="Helical" evidence="1">
    <location>
        <begin position="7"/>
        <end position="25"/>
    </location>
</feature>
<accession>A0A8H7ULA1</accession>
<evidence type="ECO:0000313" key="3">
    <source>
        <dbReference type="Proteomes" id="UP000654370"/>
    </source>
</evidence>
<proteinExistence type="predicted"/>
<dbReference type="AlphaFoldDB" id="A0A8H7ULA1"/>
<dbReference type="OrthoDB" id="2281895at2759"/>
<comment type="caution">
    <text evidence="2">The sequence shown here is derived from an EMBL/GenBank/DDBJ whole genome shotgun (WGS) entry which is preliminary data.</text>
</comment>
<keyword evidence="1" id="KW-0812">Transmembrane</keyword>
<feature type="transmembrane region" description="Helical" evidence="1">
    <location>
        <begin position="196"/>
        <end position="221"/>
    </location>
</feature>
<organism evidence="2 3">
    <name type="scientific">Mortierella isabellina</name>
    <name type="common">Filamentous fungus</name>
    <name type="synonym">Umbelopsis isabellina</name>
    <dbReference type="NCBI Taxonomy" id="91625"/>
    <lineage>
        <taxon>Eukaryota</taxon>
        <taxon>Fungi</taxon>
        <taxon>Fungi incertae sedis</taxon>
        <taxon>Mucoromycota</taxon>
        <taxon>Mucoromycotina</taxon>
        <taxon>Umbelopsidomycetes</taxon>
        <taxon>Umbelopsidales</taxon>
        <taxon>Umbelopsidaceae</taxon>
        <taxon>Umbelopsis</taxon>
    </lineage>
</organism>
<evidence type="ECO:0000256" key="1">
    <source>
        <dbReference type="SAM" id="Phobius"/>
    </source>
</evidence>
<dbReference type="Proteomes" id="UP000654370">
    <property type="component" value="Unassembled WGS sequence"/>
</dbReference>
<gene>
    <name evidence="2" type="ORF">INT43_002370</name>
</gene>
<feature type="transmembrane region" description="Helical" evidence="1">
    <location>
        <begin position="164"/>
        <end position="184"/>
    </location>
</feature>
<protein>
    <submittedName>
        <fullName evidence="2">Uncharacterized protein</fullName>
    </submittedName>
</protein>
<dbReference type="EMBL" id="JAEPQZ010000001">
    <property type="protein sequence ID" value="KAG2185932.1"/>
    <property type="molecule type" value="Genomic_DNA"/>
</dbReference>
<feature type="transmembrane region" description="Helical" evidence="1">
    <location>
        <begin position="301"/>
        <end position="323"/>
    </location>
</feature>
<keyword evidence="3" id="KW-1185">Reference proteome</keyword>
<name>A0A8H7ULA1_MORIS</name>
<sequence>MPPRLRFYISLLGIPLAILASKHLIDSIAPVMQPIQQLCANPDKAHGLGVRTVFSGVQAVDQGFLCFIVPFFMEAISTSIGRVITAELLGLFAVVLVMFTMEGSRTRTMGTLLSWSSVIGFLCNIISVSVTVPLVWVPAYEWYANGQPSGKRNVILETISPGRAAAIMISVLLVFGGPSVSMFLNLEKSTLEYIIAVWQFVPLLVGPIAIALTPLFGWVALPTPQTSGDDKLFKARWRVIQSKSMVETVYLLFMGLGALLHYGVIIHSAWTGVGLIQGVYDIATYQTNAVLTAPENLPSTVYAYFLLGDWFVLALSLASFALFEDGIMGLLVYLIITACLGPASGLAGYLAWRENGVQNSKLVVEKTE</sequence>
<keyword evidence="1" id="KW-0472">Membrane</keyword>
<feature type="transmembrane region" description="Helical" evidence="1">
    <location>
        <begin position="80"/>
        <end position="99"/>
    </location>
</feature>
<feature type="transmembrane region" description="Helical" evidence="1">
    <location>
        <begin position="53"/>
        <end position="73"/>
    </location>
</feature>
<feature type="transmembrane region" description="Helical" evidence="1">
    <location>
        <begin position="248"/>
        <end position="270"/>
    </location>
</feature>
<feature type="transmembrane region" description="Helical" evidence="1">
    <location>
        <begin position="119"/>
        <end position="143"/>
    </location>
</feature>